<evidence type="ECO:0000313" key="2">
    <source>
        <dbReference type="Proteomes" id="UP001431209"/>
    </source>
</evidence>
<organism evidence="1 2">
    <name type="scientific">Acrasis kona</name>
    <dbReference type="NCBI Taxonomy" id="1008807"/>
    <lineage>
        <taxon>Eukaryota</taxon>
        <taxon>Discoba</taxon>
        <taxon>Heterolobosea</taxon>
        <taxon>Tetramitia</taxon>
        <taxon>Eutetramitia</taxon>
        <taxon>Acrasidae</taxon>
        <taxon>Acrasis</taxon>
    </lineage>
</organism>
<dbReference type="AlphaFoldDB" id="A0AAW2ZKS0"/>
<comment type="caution">
    <text evidence="1">The sequence shown here is derived from an EMBL/GenBank/DDBJ whole genome shotgun (WGS) entry which is preliminary data.</text>
</comment>
<gene>
    <name evidence="1" type="ORF">AKO1_003909</name>
</gene>
<evidence type="ECO:0000313" key="1">
    <source>
        <dbReference type="EMBL" id="KAL0489751.1"/>
    </source>
</evidence>
<proteinExistence type="predicted"/>
<dbReference type="Gene3D" id="2.115.10.10">
    <property type="entry name" value="Tachylectin 2"/>
    <property type="match status" value="1"/>
</dbReference>
<name>A0AAW2ZKS0_9EUKA</name>
<dbReference type="Pfam" id="PF19193">
    <property type="entry name" value="Tectonin"/>
    <property type="match status" value="1"/>
</dbReference>
<keyword evidence="2" id="KW-1185">Reference proteome</keyword>
<sequence length="316" mass="35737">MSGEDYQEGRSVTFDQQTIVNQEDYGVVQYVFKEDYQNEHSSTNEYARHPLDTVQEEIMNKNNIKILSCSARNHMYGLSHGLEIYKLTHNYNGTIGQEHVPSGGILFKDISVARDGTLFAVGQDDSLLYKYSGEQQFSLVVDDIVELKSISALSKRKIYAIGQDNTVLFLKIKRIGKSKFENLGAKLKCVSAGGKRLGQTEIWGIGINDNEAYRYYNGQWVSYQARLIAISVADDNAVYGISMDGKLVKWSGDQLFTIYHENGNNELRLNSVAAYKDKVGVVAIHQVTKKVIKIEFSLNFNYNTGRKQLLLLYRPV</sequence>
<dbReference type="InterPro" id="IPR006624">
    <property type="entry name" value="Beta-propeller_rpt_TECPR"/>
</dbReference>
<reference evidence="1 2" key="1">
    <citation type="submission" date="2024-03" db="EMBL/GenBank/DDBJ databases">
        <title>The Acrasis kona genome and developmental transcriptomes reveal deep origins of eukaryotic multicellular pathways.</title>
        <authorList>
            <person name="Sheikh S."/>
            <person name="Fu C.-J."/>
            <person name="Brown M.W."/>
            <person name="Baldauf S.L."/>
        </authorList>
    </citation>
    <scope>NUCLEOTIDE SEQUENCE [LARGE SCALE GENOMIC DNA]</scope>
    <source>
        <strain evidence="1 2">ATCC MYA-3509</strain>
    </source>
</reference>
<protein>
    <submittedName>
        <fullName evidence="1">Uncharacterized protein</fullName>
    </submittedName>
</protein>
<dbReference type="EMBL" id="JAOPGA020001602">
    <property type="protein sequence ID" value="KAL0489751.1"/>
    <property type="molecule type" value="Genomic_DNA"/>
</dbReference>
<dbReference type="Proteomes" id="UP001431209">
    <property type="component" value="Unassembled WGS sequence"/>
</dbReference>
<accession>A0AAW2ZKS0</accession>